<dbReference type="AlphaFoldDB" id="A0A914R2J9"/>
<evidence type="ECO:0000313" key="2">
    <source>
        <dbReference type="WBParaSite" id="PDA_v2.g876.t1"/>
    </source>
</evidence>
<keyword evidence="1" id="KW-1185">Reference proteome</keyword>
<protein>
    <submittedName>
        <fullName evidence="2">Uncharacterized protein</fullName>
    </submittedName>
</protein>
<accession>A0A914R2J9</accession>
<proteinExistence type="predicted"/>
<dbReference type="Proteomes" id="UP000887578">
    <property type="component" value="Unplaced"/>
</dbReference>
<name>A0A914R2J9_9BILA</name>
<organism evidence="1 2">
    <name type="scientific">Panagrolaimus davidi</name>
    <dbReference type="NCBI Taxonomy" id="227884"/>
    <lineage>
        <taxon>Eukaryota</taxon>
        <taxon>Metazoa</taxon>
        <taxon>Ecdysozoa</taxon>
        <taxon>Nematoda</taxon>
        <taxon>Chromadorea</taxon>
        <taxon>Rhabditida</taxon>
        <taxon>Tylenchina</taxon>
        <taxon>Panagrolaimomorpha</taxon>
        <taxon>Panagrolaimoidea</taxon>
        <taxon>Panagrolaimidae</taxon>
        <taxon>Panagrolaimus</taxon>
    </lineage>
</organism>
<evidence type="ECO:0000313" key="1">
    <source>
        <dbReference type="Proteomes" id="UP000887578"/>
    </source>
</evidence>
<sequence length="163" mass="18053">MYLYVVVGHRPAVDGEPSNNNQPSVIDLTVSEEKFTKSDIEKLIKNKSPIVVLIDRKDENTEVLNVGIKEEGKKQISTTFCYCPDCKSVMTRGGNIKRHACRGTKRAKPRESIDSFIQNSLTLKETTNLARVIGGFALDAGVSFSLCESQPFQTLAKNIFNLG</sequence>
<reference evidence="2" key="1">
    <citation type="submission" date="2022-11" db="UniProtKB">
        <authorList>
            <consortium name="WormBaseParasite"/>
        </authorList>
    </citation>
    <scope>IDENTIFICATION</scope>
</reference>
<dbReference type="WBParaSite" id="PDA_v2.g876.t1">
    <property type="protein sequence ID" value="PDA_v2.g876.t1"/>
    <property type="gene ID" value="PDA_v2.g876"/>
</dbReference>